<evidence type="ECO:0000259" key="2">
    <source>
        <dbReference type="PROSITE" id="PS50076"/>
    </source>
</evidence>
<reference evidence="4" key="1">
    <citation type="submission" date="2018-11" db="EMBL/GenBank/DDBJ databases">
        <authorList>
            <consortium name="Genoscope - CEA"/>
            <person name="William W."/>
        </authorList>
    </citation>
    <scope>NUCLEOTIDE SEQUENCE</scope>
</reference>
<dbReference type="SUPFAM" id="SSF46565">
    <property type="entry name" value="Chaperone J-domain"/>
    <property type="match status" value="1"/>
</dbReference>
<evidence type="ECO:0000256" key="1">
    <source>
        <dbReference type="SAM" id="MobiDB-lite"/>
    </source>
</evidence>
<dbReference type="Pfam" id="PF00226">
    <property type="entry name" value="DnaJ"/>
    <property type="match status" value="1"/>
</dbReference>
<proteinExistence type="predicted"/>
<dbReference type="InterPro" id="IPR052423">
    <property type="entry name" value="EMIR"/>
</dbReference>
<organism evidence="4">
    <name type="scientific">Brassica campestris</name>
    <name type="common">Field mustard</name>
    <dbReference type="NCBI Taxonomy" id="3711"/>
    <lineage>
        <taxon>Eukaryota</taxon>
        <taxon>Viridiplantae</taxon>
        <taxon>Streptophyta</taxon>
        <taxon>Embryophyta</taxon>
        <taxon>Tracheophyta</taxon>
        <taxon>Spermatophyta</taxon>
        <taxon>Magnoliopsida</taxon>
        <taxon>eudicotyledons</taxon>
        <taxon>Gunneridae</taxon>
        <taxon>Pentapetalae</taxon>
        <taxon>rosids</taxon>
        <taxon>malvids</taxon>
        <taxon>Brassicales</taxon>
        <taxon>Brassicaceae</taxon>
        <taxon>Brassiceae</taxon>
        <taxon>Brassica</taxon>
    </lineage>
</organism>
<dbReference type="EMBL" id="LS974619">
    <property type="protein sequence ID" value="CAG7881406.1"/>
    <property type="molecule type" value="Genomic_DNA"/>
</dbReference>
<dbReference type="PANTHER" id="PTHR44094">
    <property type="entry name" value="DNAJ HEAT SHOCK N-TERMINAL DOMAIN-CONTAINING PROTEIN"/>
    <property type="match status" value="1"/>
</dbReference>
<dbReference type="AlphaFoldDB" id="A0A3P6A8P0"/>
<dbReference type="PANTHER" id="PTHR44094:SF21">
    <property type="entry name" value="DNAJ HEAT SHOCK N-TERMINAL DOMAIN-CONTAINING PROTEIN"/>
    <property type="match status" value="1"/>
</dbReference>
<dbReference type="PROSITE" id="PS50076">
    <property type="entry name" value="DNAJ_2"/>
    <property type="match status" value="1"/>
</dbReference>
<dbReference type="InterPro" id="IPR036869">
    <property type="entry name" value="J_dom_sf"/>
</dbReference>
<dbReference type="PROSITE" id="PS00636">
    <property type="entry name" value="DNAJ_1"/>
    <property type="match status" value="1"/>
</dbReference>
<dbReference type="Gramene" id="A03p27490.2_BraZ1">
    <property type="protein sequence ID" value="A03p27490.2_BraZ1.CDS"/>
    <property type="gene ID" value="A03g27490.2_BraZ1"/>
</dbReference>
<accession>A0A3P6A8P0</accession>
<sequence length="359" mass="40471">MFWSHKEGMVKENEYYDILCVKADASDADIKKAYYLKARKVHPDKNPGDPQAARNFQVLGEAYQVLSNPEKRAAYDKYGKEGVQQDAMVDPAAVFGMLFGSEVFEEYVGQLALAYLASIEADLESYEPDIRKQILQDKIKALQKEREDKLAATLKTKLEPFVEGRTDEFIEWANEEAKRLSSAGFGEAMMQTIGYIYTRKAAKEMGKDKRYMKVPFLAEWVRDKSHHMKSQVMAASGTVSLLQLQGEVNKLNEHQGDNREEHIQKAIEAKMDALLQSLWQINVLDIESTLSHVCQSVLKDPSVTKDVLRGRATGLRKLGTIFQVGKNKRGDKKPYTRGSSLRNESDVKQDTGGSSKAMS</sequence>
<feature type="region of interest" description="Disordered" evidence="1">
    <location>
        <begin position="326"/>
        <end position="359"/>
    </location>
</feature>
<dbReference type="EMBL" id="LR031572">
    <property type="protein sequence ID" value="VDC80731.1"/>
    <property type="molecule type" value="Genomic_DNA"/>
</dbReference>
<dbReference type="InterPro" id="IPR026894">
    <property type="entry name" value="DnaJ_X"/>
</dbReference>
<dbReference type="InterPro" id="IPR018253">
    <property type="entry name" value="DnaJ_domain_CS"/>
</dbReference>
<evidence type="ECO:0000313" key="4">
    <source>
        <dbReference type="EMBL" id="VDC80731.1"/>
    </source>
</evidence>
<dbReference type="SMART" id="SM00271">
    <property type="entry name" value="DnaJ"/>
    <property type="match status" value="1"/>
</dbReference>
<dbReference type="Gene3D" id="1.10.287.110">
    <property type="entry name" value="DnaJ domain"/>
    <property type="match status" value="1"/>
</dbReference>
<feature type="domain" description="J" evidence="2">
    <location>
        <begin position="14"/>
        <end position="79"/>
    </location>
</feature>
<dbReference type="CDD" id="cd06257">
    <property type="entry name" value="DnaJ"/>
    <property type="match status" value="1"/>
</dbReference>
<gene>
    <name evidence="4" type="ORF">BRAA03T11949Z</name>
    <name evidence="3" type="ORF">BRAPAZ1V2_A03P27490.2</name>
</gene>
<dbReference type="Proteomes" id="UP000694005">
    <property type="component" value="Chromosome A03"/>
</dbReference>
<name>A0A3P6A8P0_BRACM</name>
<dbReference type="InterPro" id="IPR001623">
    <property type="entry name" value="DnaJ_domain"/>
</dbReference>
<dbReference type="PRINTS" id="PR00625">
    <property type="entry name" value="JDOMAIN"/>
</dbReference>
<evidence type="ECO:0000313" key="3">
    <source>
        <dbReference type="EMBL" id="CAG7881406.1"/>
    </source>
</evidence>
<protein>
    <recommendedName>
        <fullName evidence="2">J domain-containing protein</fullName>
    </recommendedName>
</protein>
<dbReference type="Pfam" id="PF14308">
    <property type="entry name" value="DnaJ-X"/>
    <property type="match status" value="1"/>
</dbReference>